<protein>
    <recommendedName>
        <fullName evidence="1">non-specific serine/threonine protein kinase</fullName>
        <ecNumber evidence="1">2.7.11.1</ecNumber>
    </recommendedName>
</protein>
<evidence type="ECO:0000256" key="4">
    <source>
        <dbReference type="ARBA" id="ARBA00022741"/>
    </source>
</evidence>
<evidence type="ECO:0000256" key="9">
    <source>
        <dbReference type="SAM" id="Phobius"/>
    </source>
</evidence>
<proteinExistence type="predicted"/>
<keyword evidence="9" id="KW-1133">Transmembrane helix</keyword>
<accession>A0A9X7I993</accession>
<dbReference type="AlphaFoldDB" id="A0A9X7I993"/>
<dbReference type="FunFam" id="3.30.200.20:FF:000035">
    <property type="entry name" value="Serine/threonine protein kinase Stk1"/>
    <property type="match status" value="1"/>
</dbReference>
<evidence type="ECO:0000259" key="11">
    <source>
        <dbReference type="PROSITE" id="PS51178"/>
    </source>
</evidence>
<feature type="domain" description="PASTA" evidence="11">
    <location>
        <begin position="510"/>
        <end position="584"/>
    </location>
</feature>
<evidence type="ECO:0000256" key="5">
    <source>
        <dbReference type="ARBA" id="ARBA00022777"/>
    </source>
</evidence>
<keyword evidence="5 12" id="KW-0418">Kinase</keyword>
<dbReference type="Pfam" id="PF00069">
    <property type="entry name" value="Pkinase"/>
    <property type="match status" value="1"/>
</dbReference>
<dbReference type="InterPro" id="IPR011009">
    <property type="entry name" value="Kinase-like_dom_sf"/>
</dbReference>
<evidence type="ECO:0000256" key="8">
    <source>
        <dbReference type="ARBA" id="ARBA00048679"/>
    </source>
</evidence>
<dbReference type="Gene3D" id="3.30.200.20">
    <property type="entry name" value="Phosphorylase Kinase, domain 1"/>
    <property type="match status" value="1"/>
</dbReference>
<dbReference type="Gene3D" id="3.30.10.20">
    <property type="match status" value="4"/>
</dbReference>
<feature type="transmembrane region" description="Helical" evidence="9">
    <location>
        <begin position="476"/>
        <end position="500"/>
    </location>
</feature>
<keyword evidence="4" id="KW-0547">Nucleotide-binding</keyword>
<evidence type="ECO:0000256" key="3">
    <source>
        <dbReference type="ARBA" id="ARBA00022679"/>
    </source>
</evidence>
<dbReference type="RefSeq" id="WP_102155219.1">
    <property type="nucleotide sequence ID" value="NZ_JBKFXC010000002.1"/>
</dbReference>
<comment type="catalytic activity">
    <reaction evidence="7">
        <text>L-threonyl-[protein] + ATP = O-phospho-L-threonyl-[protein] + ADP + H(+)</text>
        <dbReference type="Rhea" id="RHEA:46608"/>
        <dbReference type="Rhea" id="RHEA-COMP:11060"/>
        <dbReference type="Rhea" id="RHEA-COMP:11605"/>
        <dbReference type="ChEBI" id="CHEBI:15378"/>
        <dbReference type="ChEBI" id="CHEBI:30013"/>
        <dbReference type="ChEBI" id="CHEBI:30616"/>
        <dbReference type="ChEBI" id="CHEBI:61977"/>
        <dbReference type="ChEBI" id="CHEBI:456216"/>
        <dbReference type="EC" id="2.7.11.1"/>
    </reaction>
</comment>
<keyword evidence="9" id="KW-0472">Membrane</keyword>
<dbReference type="Proteomes" id="UP000235293">
    <property type="component" value="Unassembled WGS sequence"/>
</dbReference>
<comment type="catalytic activity">
    <reaction evidence="8">
        <text>L-seryl-[protein] + ATP = O-phospho-L-seryl-[protein] + ADP + H(+)</text>
        <dbReference type="Rhea" id="RHEA:17989"/>
        <dbReference type="Rhea" id="RHEA-COMP:9863"/>
        <dbReference type="Rhea" id="RHEA-COMP:11604"/>
        <dbReference type="ChEBI" id="CHEBI:15378"/>
        <dbReference type="ChEBI" id="CHEBI:29999"/>
        <dbReference type="ChEBI" id="CHEBI:30616"/>
        <dbReference type="ChEBI" id="CHEBI:83421"/>
        <dbReference type="ChEBI" id="CHEBI:456216"/>
        <dbReference type="EC" id="2.7.11.1"/>
    </reaction>
</comment>
<evidence type="ECO:0000313" key="12">
    <source>
        <dbReference type="EMBL" id="PMC54828.1"/>
    </source>
</evidence>
<evidence type="ECO:0000256" key="6">
    <source>
        <dbReference type="ARBA" id="ARBA00022840"/>
    </source>
</evidence>
<keyword evidence="9" id="KW-0812">Transmembrane</keyword>
<dbReference type="GO" id="GO:0005524">
    <property type="term" value="F:ATP binding"/>
    <property type="evidence" value="ECO:0007669"/>
    <property type="project" value="UniProtKB-KW"/>
</dbReference>
<keyword evidence="3" id="KW-0808">Transferase</keyword>
<keyword evidence="6" id="KW-0067">ATP-binding</keyword>
<dbReference type="SMART" id="SM00220">
    <property type="entry name" value="S_TKc"/>
    <property type="match status" value="1"/>
</dbReference>
<feature type="domain" description="Protein kinase" evidence="10">
    <location>
        <begin position="17"/>
        <end position="279"/>
    </location>
</feature>
<dbReference type="EC" id="2.7.11.1" evidence="1"/>
<evidence type="ECO:0000256" key="1">
    <source>
        <dbReference type="ARBA" id="ARBA00012513"/>
    </source>
</evidence>
<dbReference type="CDD" id="cd14014">
    <property type="entry name" value="STKc_PknB_like"/>
    <property type="match status" value="1"/>
</dbReference>
<dbReference type="CDD" id="cd06577">
    <property type="entry name" value="PASTA_pknB"/>
    <property type="match status" value="4"/>
</dbReference>
<dbReference type="InterPro" id="IPR008271">
    <property type="entry name" value="Ser/Thr_kinase_AS"/>
</dbReference>
<organism evidence="12 13">
    <name type="scientific">Gardnerella swidsinskii</name>
    <dbReference type="NCBI Taxonomy" id="2792979"/>
    <lineage>
        <taxon>Bacteria</taxon>
        <taxon>Bacillati</taxon>
        <taxon>Actinomycetota</taxon>
        <taxon>Actinomycetes</taxon>
        <taxon>Bifidobacteriales</taxon>
        <taxon>Bifidobacteriaceae</taxon>
        <taxon>Gardnerella</taxon>
    </lineage>
</organism>
<dbReference type="EMBL" id="PNGY01000001">
    <property type="protein sequence ID" value="PMC54828.1"/>
    <property type="molecule type" value="Genomic_DNA"/>
</dbReference>
<dbReference type="InterPro" id="IPR005543">
    <property type="entry name" value="PASTA_dom"/>
</dbReference>
<comment type="caution">
    <text evidence="12">The sequence shown here is derived from an EMBL/GenBank/DDBJ whole genome shotgun (WGS) entry which is preliminary data.</text>
</comment>
<feature type="domain" description="PASTA" evidence="11">
    <location>
        <begin position="660"/>
        <end position="726"/>
    </location>
</feature>
<dbReference type="PANTHER" id="PTHR43289">
    <property type="entry name" value="MITOGEN-ACTIVATED PROTEIN KINASE KINASE KINASE 20-RELATED"/>
    <property type="match status" value="1"/>
</dbReference>
<dbReference type="PROSITE" id="PS51178">
    <property type="entry name" value="PASTA"/>
    <property type="match status" value="3"/>
</dbReference>
<name>A0A9X7I993_9BIFI</name>
<evidence type="ECO:0000256" key="2">
    <source>
        <dbReference type="ARBA" id="ARBA00022527"/>
    </source>
</evidence>
<dbReference type="PROSITE" id="PS50011">
    <property type="entry name" value="PROTEIN_KINASE_DOM"/>
    <property type="match status" value="1"/>
</dbReference>
<dbReference type="SUPFAM" id="SSF56112">
    <property type="entry name" value="Protein kinase-like (PK-like)"/>
    <property type="match status" value="1"/>
</dbReference>
<dbReference type="SMART" id="SM00740">
    <property type="entry name" value="PASTA"/>
    <property type="match status" value="4"/>
</dbReference>
<dbReference type="PROSITE" id="PS00108">
    <property type="entry name" value="PROTEIN_KINASE_ST"/>
    <property type="match status" value="1"/>
</dbReference>
<dbReference type="PANTHER" id="PTHR43289:SF34">
    <property type="entry name" value="SERINE_THREONINE-PROTEIN KINASE YBDM-RELATED"/>
    <property type="match status" value="1"/>
</dbReference>
<dbReference type="Gene3D" id="1.10.510.10">
    <property type="entry name" value="Transferase(Phosphotransferase) domain 1"/>
    <property type="match status" value="1"/>
</dbReference>
<sequence length="796" mass="87100">MDEATQAQPGMRIENRYRIVRKIAQGGMATVYQAEDERLDRPVAIKIMHTQLAQGVHRQQFIARFRREATSAAAIANPHIVQVYDTGEYDGLDYLVMEYVHGVNLRYEMNMQGTFSVRDTLRLLAETLDGLASAHNAGVVHRDIKPENILINDRGHVQITDFGLARAISQATLSSTGLLLGTAAYLAPELIEHNLATPQGDLYSAGMMAWEMLAGRVPFTADNPVTLVFKHVHENTPSIATACPGISEKVAQFIANLTARDMNERPKDASEALAKLRALSTQLNSEDWQYKAEEPQEFSEETDFSPINNLRVSPEANYSDKLNPNNDSDATRAINTSGSNFSANSNSLLQNATDETVAIPRNNSVSELDSHTNNDLHNPEVNNVAIDNSLAKSDSAFDTNNLQKTQAMQWRAANAEDVSYNSQDNPLEEFDDSNMPTIAISSRNFNNNLNAAKPFGMSNKEKNLGNKPNRSSKKRVFLIAGLSTAGVLAIAAIGGFWYFLGPGSYWTLPKPDDLQCKNYASCKITDVNWQQYEHTLKIAGIPYKVSKDYSDDVPEGKVVSTNPDVVGSHIQKHNNSTLNVVISRGIRKSTIPDDITDPKTYNGKNPLKALRKAGFTNIVHDKSGDTYSIDIPAGSLIDISPKPGTRMNHNEEVSVLLSKGPKPVQMPDIVGKTKNEADLALTDAKLDVKYEEENSDTVAKGKIIRASVEAGSDLHWGDSVKVVVSKGPKTVTLPNVCGKNSDEAKRIIENLGLKVRISAPLGDLMHVVRFQSPGAGSEVPLKDSNGNPSIITLTVI</sequence>
<feature type="domain" description="PASTA" evidence="11">
    <location>
        <begin position="727"/>
        <end position="796"/>
    </location>
</feature>
<evidence type="ECO:0000256" key="7">
    <source>
        <dbReference type="ARBA" id="ARBA00047899"/>
    </source>
</evidence>
<dbReference type="Pfam" id="PF03793">
    <property type="entry name" value="PASTA"/>
    <property type="match status" value="2"/>
</dbReference>
<evidence type="ECO:0000313" key="13">
    <source>
        <dbReference type="Proteomes" id="UP000235293"/>
    </source>
</evidence>
<keyword evidence="2 12" id="KW-0723">Serine/threonine-protein kinase</keyword>
<reference evidence="12 13" key="1">
    <citation type="submission" date="2017-09" db="EMBL/GenBank/DDBJ databases">
        <title>Bacterial strain isolated from the female urinary microbiota.</title>
        <authorList>
            <person name="Thomas-White K."/>
            <person name="Kumar N."/>
            <person name="Forster S."/>
            <person name="Putonti C."/>
            <person name="Lawley T."/>
            <person name="Wolfe A.J."/>
        </authorList>
    </citation>
    <scope>NUCLEOTIDE SEQUENCE [LARGE SCALE GENOMIC DNA]</scope>
    <source>
        <strain evidence="12 13">UMB0411</strain>
    </source>
</reference>
<evidence type="ECO:0000259" key="10">
    <source>
        <dbReference type="PROSITE" id="PS50011"/>
    </source>
</evidence>
<gene>
    <name evidence="12" type="ORF">CJ213_01425</name>
</gene>
<dbReference type="GO" id="GO:0004674">
    <property type="term" value="F:protein serine/threonine kinase activity"/>
    <property type="evidence" value="ECO:0007669"/>
    <property type="project" value="UniProtKB-KW"/>
</dbReference>
<dbReference type="InterPro" id="IPR000719">
    <property type="entry name" value="Prot_kinase_dom"/>
</dbReference>